<dbReference type="GO" id="GO:0016746">
    <property type="term" value="F:acyltransferase activity"/>
    <property type="evidence" value="ECO:0007669"/>
    <property type="project" value="UniProtKB-KW"/>
</dbReference>
<dbReference type="EMBL" id="JWZX01001182">
    <property type="protein sequence ID" value="KOO34546.1"/>
    <property type="molecule type" value="Genomic_DNA"/>
</dbReference>
<proteinExistence type="inferred from homology"/>
<dbReference type="AlphaFoldDB" id="A0A0M0K6P9"/>
<dbReference type="GO" id="GO:0006631">
    <property type="term" value="P:fatty acid metabolic process"/>
    <property type="evidence" value="ECO:0007669"/>
    <property type="project" value="UniProtKB-UniPathway"/>
</dbReference>
<dbReference type="GO" id="GO:0016787">
    <property type="term" value="F:hydrolase activity"/>
    <property type="evidence" value="ECO:0007669"/>
    <property type="project" value="UniProtKB-KW"/>
</dbReference>
<dbReference type="InterPro" id="IPR019547">
    <property type="entry name" value="Lipid_desat"/>
</dbReference>
<dbReference type="InterPro" id="IPR052864">
    <property type="entry name" value="Chloroplast_FAD_CarF"/>
</dbReference>
<keyword evidence="7" id="KW-0378">Hydrolase</keyword>
<protein>
    <submittedName>
        <fullName evidence="7">Hydrolase or acyltransferase of alpha beta superfamily</fullName>
    </submittedName>
</protein>
<dbReference type="InterPro" id="IPR029058">
    <property type="entry name" value="AB_hydrolase_fold"/>
</dbReference>
<dbReference type="GO" id="GO:0016020">
    <property type="term" value="C:membrane"/>
    <property type="evidence" value="ECO:0007669"/>
    <property type="project" value="UniProtKB-SubCell"/>
</dbReference>
<dbReference type="PANTHER" id="PTHR48140">
    <property type="entry name" value="FATTY ACID DESATURASE 4, CHLOROPLASTIC-RELATED"/>
    <property type="match status" value="1"/>
</dbReference>
<keyword evidence="5" id="KW-0472">Membrane</keyword>
<keyword evidence="7" id="KW-0012">Acyltransferase</keyword>
<evidence type="ECO:0000256" key="3">
    <source>
        <dbReference type="ARBA" id="ARBA00022692"/>
    </source>
</evidence>
<dbReference type="SUPFAM" id="SSF53474">
    <property type="entry name" value="alpha/beta-Hydrolases"/>
    <property type="match status" value="1"/>
</dbReference>
<comment type="caution">
    <text evidence="7">The sequence shown here is derived from an EMBL/GenBank/DDBJ whole genome shotgun (WGS) entry which is preliminary data.</text>
</comment>
<evidence type="ECO:0000259" key="6">
    <source>
        <dbReference type="Pfam" id="PF10520"/>
    </source>
</evidence>
<sequence length="458" mass="51067">MSETPPPPEENQLPALPASTDALKSETHRLEVDGAAATLDELGPVVVTEAGQLRYISNWAGMTKDEQEATQRIIAKRNAQRLARLRGGGAVQTTSVGTHVYGGFECSFRRKPAAPGYEGRPPLMLIHPLGIGLASWFWDNYVDEWTGAELFVPDLIGCGASEVWDPASRGLHVPLDWERQIQSLWREHVRRPMVVVSQGGIAPLAVTLASRQTDLWQGKRAVRAVVLISPPELSALADGLGEAEVTRNFQLLSITLGRPFLYRALSSRFFIDFFSRQFLFAPAEGASKDESKEQLFTRFIDACCEETAFQGHHLAPWTISHRSVYNNVYKIGAATIPLILSALWLLPPTGAAFVATMFYSQLLAQEFHRWTHTPPPLLAPWQRQLQQVGIALPLKEHIAHHKPPFDKHYCILTGGLNAVLDSRPVLFWRRLEALVYRANGQEPNSWKDPRVKELALSL</sequence>
<gene>
    <name evidence="7" type="ORF">Ctob_015692</name>
</gene>
<evidence type="ECO:0000313" key="7">
    <source>
        <dbReference type="EMBL" id="KOO34546.1"/>
    </source>
</evidence>
<evidence type="ECO:0000256" key="2">
    <source>
        <dbReference type="ARBA" id="ARBA00007620"/>
    </source>
</evidence>
<dbReference type="PANTHER" id="PTHR48140:SF1">
    <property type="entry name" value="FATTY ACID DESATURASE 4, CHLOROPLASTIC-RELATED"/>
    <property type="match status" value="1"/>
</dbReference>
<reference evidence="8" key="1">
    <citation type="journal article" date="2015" name="PLoS Genet.">
        <title>Genome Sequence and Transcriptome Analyses of Chrysochromulina tobin: Metabolic Tools for Enhanced Algal Fitness in the Prominent Order Prymnesiales (Haptophyceae).</title>
        <authorList>
            <person name="Hovde B.T."/>
            <person name="Deodato C.R."/>
            <person name="Hunsperger H.M."/>
            <person name="Ryken S.A."/>
            <person name="Yost W."/>
            <person name="Jha R.K."/>
            <person name="Patterson J."/>
            <person name="Monnat R.J. Jr."/>
            <person name="Barlow S.B."/>
            <person name="Starkenburg S.R."/>
            <person name="Cattolico R.A."/>
        </authorList>
    </citation>
    <scope>NUCLEOTIDE SEQUENCE</scope>
    <source>
        <strain evidence="8">CCMP291</strain>
    </source>
</reference>
<comment type="similarity">
    <text evidence="2">Belongs to the fatty acid desaturase CarF family.</text>
</comment>
<accession>A0A0M0K6P9</accession>
<evidence type="ECO:0000313" key="8">
    <source>
        <dbReference type="Proteomes" id="UP000037460"/>
    </source>
</evidence>
<keyword evidence="4" id="KW-1133">Transmembrane helix</keyword>
<keyword evidence="7" id="KW-0808">Transferase</keyword>
<keyword evidence="3" id="KW-0812">Transmembrane</keyword>
<dbReference type="Proteomes" id="UP000037460">
    <property type="component" value="Unassembled WGS sequence"/>
</dbReference>
<evidence type="ECO:0000256" key="4">
    <source>
        <dbReference type="ARBA" id="ARBA00022989"/>
    </source>
</evidence>
<comment type="subcellular location">
    <subcellularLocation>
        <location evidence="1">Membrane</location>
        <topology evidence="1">Multi-pass membrane protein</topology>
    </subcellularLocation>
</comment>
<evidence type="ECO:0000256" key="5">
    <source>
        <dbReference type="ARBA" id="ARBA00023136"/>
    </source>
</evidence>
<dbReference type="Pfam" id="PF10520">
    <property type="entry name" value="Lipid_desat"/>
    <property type="match status" value="1"/>
</dbReference>
<dbReference type="Gene3D" id="3.40.50.1820">
    <property type="entry name" value="alpha/beta hydrolase"/>
    <property type="match status" value="1"/>
</dbReference>
<name>A0A0M0K6P9_9EUKA</name>
<organism evidence="7 8">
    <name type="scientific">Chrysochromulina tobinii</name>
    <dbReference type="NCBI Taxonomy" id="1460289"/>
    <lineage>
        <taxon>Eukaryota</taxon>
        <taxon>Haptista</taxon>
        <taxon>Haptophyta</taxon>
        <taxon>Prymnesiophyceae</taxon>
        <taxon>Prymnesiales</taxon>
        <taxon>Chrysochromulinaceae</taxon>
        <taxon>Chrysochromulina</taxon>
    </lineage>
</organism>
<keyword evidence="8" id="KW-1185">Reference proteome</keyword>
<feature type="domain" description="Lipid desaturase" evidence="6">
    <location>
        <begin position="308"/>
        <end position="446"/>
    </location>
</feature>
<dbReference type="UniPathway" id="UPA00199"/>
<evidence type="ECO:0000256" key="1">
    <source>
        <dbReference type="ARBA" id="ARBA00004141"/>
    </source>
</evidence>